<proteinExistence type="predicted"/>
<evidence type="ECO:0000313" key="3">
    <source>
        <dbReference type="Proteomes" id="UP000262802"/>
    </source>
</evidence>
<keyword evidence="1" id="KW-0472">Membrane</keyword>
<feature type="transmembrane region" description="Helical" evidence="1">
    <location>
        <begin position="43"/>
        <end position="64"/>
    </location>
</feature>
<keyword evidence="1" id="KW-1133">Transmembrane helix</keyword>
<organism evidence="2 3">
    <name type="scientific">Hymenobacter oligotrophus</name>
    <dbReference type="NCBI Taxonomy" id="2319843"/>
    <lineage>
        <taxon>Bacteria</taxon>
        <taxon>Pseudomonadati</taxon>
        <taxon>Bacteroidota</taxon>
        <taxon>Cytophagia</taxon>
        <taxon>Cytophagales</taxon>
        <taxon>Hymenobacteraceae</taxon>
        <taxon>Hymenobacter</taxon>
    </lineage>
</organism>
<evidence type="ECO:0000313" key="2">
    <source>
        <dbReference type="EMBL" id="AYA38667.1"/>
    </source>
</evidence>
<gene>
    <name evidence="2" type="ORF">D3Y59_17390</name>
</gene>
<name>A0A3B7RW44_9BACT</name>
<keyword evidence="1" id="KW-0812">Transmembrane</keyword>
<feature type="transmembrane region" description="Helical" evidence="1">
    <location>
        <begin position="84"/>
        <end position="109"/>
    </location>
</feature>
<accession>A0A3B7RW44</accession>
<dbReference type="AlphaFoldDB" id="A0A3B7RW44"/>
<dbReference type="KEGG" id="hyh:D3Y59_17390"/>
<dbReference type="EMBL" id="CP032317">
    <property type="protein sequence ID" value="AYA38667.1"/>
    <property type="molecule type" value="Genomic_DNA"/>
</dbReference>
<sequence>MIALLVRGVQLAPMAMWWGLGMAVVAALNLLGQEELWPHTPAAAMACQAMLAAGVGCVVASAPVAAWRWAAVLPGQVLPALARLVAIAGAIVAVPVLIFLVVSVVWAAGEAITRY</sequence>
<evidence type="ECO:0000256" key="1">
    <source>
        <dbReference type="SAM" id="Phobius"/>
    </source>
</evidence>
<dbReference type="Proteomes" id="UP000262802">
    <property type="component" value="Chromosome"/>
</dbReference>
<keyword evidence="3" id="KW-1185">Reference proteome</keyword>
<feature type="transmembrane region" description="Helical" evidence="1">
    <location>
        <begin position="12"/>
        <end position="31"/>
    </location>
</feature>
<dbReference type="RefSeq" id="WP_119446196.1">
    <property type="nucleotide sequence ID" value="NZ_CP032317.1"/>
</dbReference>
<reference evidence="2 3" key="1">
    <citation type="submission" date="2018-09" db="EMBL/GenBank/DDBJ databases">
        <title>Hymenobacter medium sp. nov., isolated from R2A medium.</title>
        <authorList>
            <person name="Yingchao G."/>
        </authorList>
    </citation>
    <scope>NUCLEOTIDE SEQUENCE [LARGE SCALE GENOMIC DNA]</scope>
    <source>
        <strain evidence="3">sh-6</strain>
    </source>
</reference>
<protein>
    <submittedName>
        <fullName evidence="2">Uncharacterized protein</fullName>
    </submittedName>
</protein>